<dbReference type="OrthoDB" id="9907178at2759"/>
<dbReference type="CDD" id="cd23572">
    <property type="entry name" value="TFP_LU_ECD_PINLYP_rpt2"/>
    <property type="match status" value="1"/>
</dbReference>
<dbReference type="PANTHER" id="PTHR20914">
    <property type="entry name" value="LY6/PLAUR DOMAIN-CONTAINING PROTEIN 8"/>
    <property type="match status" value="1"/>
</dbReference>
<dbReference type="PANTHER" id="PTHR20914:SF8">
    <property type="entry name" value="GENE 12253-RELATED"/>
    <property type="match status" value="1"/>
</dbReference>
<name>A0A8B7UEK8_CASCN</name>
<organism evidence="3">
    <name type="scientific">Castor canadensis</name>
    <name type="common">American beaver</name>
    <dbReference type="NCBI Taxonomy" id="51338"/>
    <lineage>
        <taxon>Eukaryota</taxon>
        <taxon>Metazoa</taxon>
        <taxon>Chordata</taxon>
        <taxon>Craniata</taxon>
        <taxon>Vertebrata</taxon>
        <taxon>Euteleostomi</taxon>
        <taxon>Mammalia</taxon>
        <taxon>Eutheria</taxon>
        <taxon>Euarchontoglires</taxon>
        <taxon>Glires</taxon>
        <taxon>Rodentia</taxon>
        <taxon>Castorimorpha</taxon>
        <taxon>Castoridae</taxon>
        <taxon>Castor</taxon>
    </lineage>
</organism>
<accession>A0A8B7UEK8</accession>
<dbReference type="InterPro" id="IPR045860">
    <property type="entry name" value="Snake_toxin-like_sf"/>
</dbReference>
<comment type="subcellular location">
    <subcellularLocation>
        <location evidence="1">Secreted</location>
    </subcellularLocation>
</comment>
<evidence type="ECO:0000313" key="3">
    <source>
        <dbReference type="RefSeq" id="XP_020017717.1"/>
    </source>
</evidence>
<dbReference type="InterPro" id="IPR050918">
    <property type="entry name" value="CNF-like_PLA2_Inhibitor"/>
</dbReference>
<reference evidence="3" key="1">
    <citation type="submission" date="2025-08" db="UniProtKB">
        <authorList>
            <consortium name="RefSeq"/>
        </authorList>
    </citation>
    <scope>IDENTIFICATION</scope>
    <source>
        <tissue evidence="3">Leukocyte</tissue>
    </source>
</reference>
<dbReference type="SUPFAM" id="SSF57302">
    <property type="entry name" value="Snake toxin-like"/>
    <property type="match status" value="1"/>
</dbReference>
<gene>
    <name evidence="3" type="primary">LOC109685332</name>
</gene>
<dbReference type="AlphaFoldDB" id="A0A8B7UEK8"/>
<proteinExistence type="predicted"/>
<evidence type="ECO:0000256" key="1">
    <source>
        <dbReference type="ARBA" id="ARBA00004613"/>
    </source>
</evidence>
<protein>
    <submittedName>
        <fullName evidence="3">Protein RoBo-1-like</fullName>
    </submittedName>
</protein>
<keyword evidence="2" id="KW-0964">Secreted</keyword>
<dbReference type="GO" id="GO:0005576">
    <property type="term" value="C:extracellular region"/>
    <property type="evidence" value="ECO:0007669"/>
    <property type="project" value="UniProtKB-SubCell"/>
</dbReference>
<dbReference type="KEGG" id="ccan:109685332"/>
<evidence type="ECO:0000256" key="2">
    <source>
        <dbReference type="ARBA" id="ARBA00022525"/>
    </source>
</evidence>
<dbReference type="RefSeq" id="XP_020017717.1">
    <property type="nucleotide sequence ID" value="XM_020162128.1"/>
</dbReference>
<sequence>MAKPFHLESLHTSAVARTYSFKSTVTPCLDPYQKPHREPCQLFSCTHQNGVHRGDAPYGSLIPPPHCVIGVTMPQSSTWKSLFIICVFTTFVFGSVVLCETSQGCFSYKQEFYVSGAYTCTHCFNETCNSNSQSCETSQGCFSYKQEFYVSGMSSDFIQEKGCSSNKCAQLSFSATLGNERTFVYDHRCCQAEQCNKQDFQLSQKPSNPNGIECPACYTENDMFCDSVLLKCTGAETKCVEVIGTVAINGISYLSLFGMGCATETACNLRNVTVVRDTKIHTYCTGATNGTPPMMPIFSPILTSFFLLKVLL</sequence>
<dbReference type="Gene3D" id="2.10.60.10">
    <property type="entry name" value="CD59"/>
    <property type="match status" value="1"/>
</dbReference>